<evidence type="ECO:0000313" key="2">
    <source>
        <dbReference type="Proteomes" id="UP000298663"/>
    </source>
</evidence>
<dbReference type="Proteomes" id="UP000298663">
    <property type="component" value="Unassembled WGS sequence"/>
</dbReference>
<gene>
    <name evidence="1" type="ORF">L596_000209</name>
</gene>
<proteinExistence type="predicted"/>
<comment type="caution">
    <text evidence="1">The sequence shown here is derived from an EMBL/GenBank/DDBJ whole genome shotgun (WGS) entry which is preliminary data.</text>
</comment>
<dbReference type="AlphaFoldDB" id="A0A4U8ULN4"/>
<protein>
    <submittedName>
        <fullName evidence="1">Uncharacterized protein</fullName>
    </submittedName>
</protein>
<organism evidence="1 2">
    <name type="scientific">Steinernema carpocapsae</name>
    <name type="common">Entomopathogenic nematode</name>
    <dbReference type="NCBI Taxonomy" id="34508"/>
    <lineage>
        <taxon>Eukaryota</taxon>
        <taxon>Metazoa</taxon>
        <taxon>Ecdysozoa</taxon>
        <taxon>Nematoda</taxon>
        <taxon>Chromadorea</taxon>
        <taxon>Rhabditida</taxon>
        <taxon>Tylenchina</taxon>
        <taxon>Panagrolaimomorpha</taxon>
        <taxon>Strongyloidoidea</taxon>
        <taxon>Steinernematidae</taxon>
        <taxon>Steinernema</taxon>
    </lineage>
</organism>
<reference evidence="1 2" key="1">
    <citation type="journal article" date="2015" name="Genome Biol.">
        <title>Comparative genomics of Steinernema reveals deeply conserved gene regulatory networks.</title>
        <authorList>
            <person name="Dillman A.R."/>
            <person name="Macchietto M."/>
            <person name="Porter C.F."/>
            <person name="Rogers A."/>
            <person name="Williams B."/>
            <person name="Antoshechkin I."/>
            <person name="Lee M.M."/>
            <person name="Goodwin Z."/>
            <person name="Lu X."/>
            <person name="Lewis E.E."/>
            <person name="Goodrich-Blair H."/>
            <person name="Stock S.P."/>
            <person name="Adams B.J."/>
            <person name="Sternberg P.W."/>
            <person name="Mortazavi A."/>
        </authorList>
    </citation>
    <scope>NUCLEOTIDE SEQUENCE [LARGE SCALE GENOMIC DNA]</scope>
    <source>
        <strain evidence="1 2">ALL</strain>
    </source>
</reference>
<evidence type="ECO:0000313" key="1">
    <source>
        <dbReference type="EMBL" id="TMS32358.1"/>
    </source>
</evidence>
<reference evidence="1 2" key="2">
    <citation type="journal article" date="2019" name="G3 (Bethesda)">
        <title>Hybrid Assembly of the Genome of the Entomopathogenic Nematode Steinernema carpocapsae Identifies the X-Chromosome.</title>
        <authorList>
            <person name="Serra L."/>
            <person name="Macchietto M."/>
            <person name="Macias-Munoz A."/>
            <person name="McGill C.J."/>
            <person name="Rodriguez I.M."/>
            <person name="Rodriguez B."/>
            <person name="Murad R."/>
            <person name="Mortazavi A."/>
        </authorList>
    </citation>
    <scope>NUCLEOTIDE SEQUENCE [LARGE SCALE GENOMIC DNA]</scope>
    <source>
        <strain evidence="1 2">ALL</strain>
    </source>
</reference>
<keyword evidence="2" id="KW-1185">Reference proteome</keyword>
<sequence length="92" mass="10768">MTSLEVDTGLNTLLEFFDDRRECFQADFFPCGVRPRATHISTWVESVEPKIGRSNYVRKRGKLRMKDRGWLRFSEAHEDRELQDSQSGDDSL</sequence>
<dbReference type="EMBL" id="AZBU02000001">
    <property type="protein sequence ID" value="TMS32358.1"/>
    <property type="molecule type" value="Genomic_DNA"/>
</dbReference>
<name>A0A4U8ULN4_STECR</name>
<accession>A0A4U8ULN4</accession>